<reference evidence="5 6" key="1">
    <citation type="submission" date="2018-12" db="EMBL/GenBank/DDBJ databases">
        <title>Genomic taxonomy of the Vibrionaceae family.</title>
        <authorList>
            <person name="Gomez-Gil B."/>
            <person name="Enciso-Ibarra K."/>
        </authorList>
    </citation>
    <scope>NUCLEOTIDE SEQUENCE [LARGE SCALE GENOMIC DNA]</scope>
    <source>
        <strain evidence="5 6">CAIM 594</strain>
    </source>
</reference>
<evidence type="ECO:0000313" key="5">
    <source>
        <dbReference type="EMBL" id="RSD31398.1"/>
    </source>
</evidence>
<protein>
    <submittedName>
        <fullName evidence="5">1-aminocyclopropane-1-carboxylate deaminase/D-cysteine desulfhydrase</fullName>
    </submittedName>
</protein>
<evidence type="ECO:0000256" key="1">
    <source>
        <dbReference type="ARBA" id="ARBA00001933"/>
    </source>
</evidence>
<evidence type="ECO:0000313" key="6">
    <source>
        <dbReference type="Proteomes" id="UP000269041"/>
    </source>
</evidence>
<dbReference type="OrthoDB" id="9801249at2"/>
<comment type="cofactor">
    <cofactor evidence="1">
        <name>pyridoxal 5'-phosphate</name>
        <dbReference type="ChEBI" id="CHEBI:597326"/>
    </cofactor>
</comment>
<organism evidence="5 6">
    <name type="scientific">Vibrio pectenicida</name>
    <dbReference type="NCBI Taxonomy" id="62763"/>
    <lineage>
        <taxon>Bacteria</taxon>
        <taxon>Pseudomonadati</taxon>
        <taxon>Pseudomonadota</taxon>
        <taxon>Gammaproteobacteria</taxon>
        <taxon>Vibrionales</taxon>
        <taxon>Vibrionaceae</taxon>
        <taxon>Vibrio</taxon>
    </lineage>
</organism>
<proteinExistence type="inferred from homology"/>
<evidence type="ECO:0000256" key="3">
    <source>
        <dbReference type="ARBA" id="ARBA00022898"/>
    </source>
</evidence>
<name>A0A3R9FMF8_9VIBR</name>
<dbReference type="GO" id="GO:0019148">
    <property type="term" value="F:D-cysteine desulfhydrase activity"/>
    <property type="evidence" value="ECO:0007669"/>
    <property type="project" value="TreeGrafter"/>
</dbReference>
<dbReference type="Proteomes" id="UP000269041">
    <property type="component" value="Unassembled WGS sequence"/>
</dbReference>
<dbReference type="EMBL" id="RSFA01000032">
    <property type="protein sequence ID" value="RSD31398.1"/>
    <property type="molecule type" value="Genomic_DNA"/>
</dbReference>
<dbReference type="RefSeq" id="WP_125320881.1">
    <property type="nucleotide sequence ID" value="NZ_AP024889.1"/>
</dbReference>
<evidence type="ECO:0000256" key="2">
    <source>
        <dbReference type="ARBA" id="ARBA00008639"/>
    </source>
</evidence>
<dbReference type="PANTHER" id="PTHR43780:SF2">
    <property type="entry name" value="1-AMINOCYCLOPROPANE-1-CARBOXYLATE DEAMINASE-RELATED"/>
    <property type="match status" value="1"/>
</dbReference>
<gene>
    <name evidence="5" type="ORF">EJA03_08880</name>
</gene>
<dbReference type="Gene3D" id="3.40.50.1100">
    <property type="match status" value="2"/>
</dbReference>
<comment type="caution">
    <text evidence="5">The sequence shown here is derived from an EMBL/GenBank/DDBJ whole genome shotgun (WGS) entry which is preliminary data.</text>
</comment>
<feature type="modified residue" description="N6-(pyridoxal phosphate)lysine" evidence="4">
    <location>
        <position position="34"/>
    </location>
</feature>
<sequence>MKLSNSPITTHTFEGIQFFLKRDDLLHPQFSGNKARKFISLLQSELPQIKTLISYGSPQANSLYSLAALCALKGWTLEFYVDRIPSWLHNKPMGNYRGALELGAKVIAVNNQASHPTQFIQHIRCPDSSCLVLEEGGREQQAQLGIEELAEEIRSWVYSQANKNIVVALPSGTGTTSAYLQHFLKPDGIDVITCPCVGGRDYLVKQIGSLDVQYLPQILQLENKHHFGKLYYNDYQIWGALLKQTKIEFDLLYDPMMWQCLLDWCPRNTDKTLLYIHQGGVLGNESMQPRYQRKFGPTKT</sequence>
<accession>A0A3R9FMF8</accession>
<dbReference type="InterPro" id="IPR036052">
    <property type="entry name" value="TrpB-like_PALP_sf"/>
</dbReference>
<dbReference type="InterPro" id="IPR027278">
    <property type="entry name" value="ACCD_DCysDesulf"/>
</dbReference>
<dbReference type="AlphaFoldDB" id="A0A3R9FMF8"/>
<dbReference type="SUPFAM" id="SSF53686">
    <property type="entry name" value="Tryptophan synthase beta subunit-like PLP-dependent enzymes"/>
    <property type="match status" value="1"/>
</dbReference>
<comment type="similarity">
    <text evidence="2">Belongs to the ACC deaminase/D-cysteine desulfhydrase family.</text>
</comment>
<keyword evidence="3 4" id="KW-0663">Pyridoxal phosphate</keyword>
<dbReference type="PANTHER" id="PTHR43780">
    <property type="entry name" value="1-AMINOCYCLOPROPANE-1-CARBOXYLATE DEAMINASE-RELATED"/>
    <property type="match status" value="1"/>
</dbReference>
<keyword evidence="6" id="KW-1185">Reference proteome</keyword>
<evidence type="ECO:0000256" key="4">
    <source>
        <dbReference type="PIRSR" id="PIRSR006278-2"/>
    </source>
</evidence>
<dbReference type="PIRSF" id="PIRSF006278">
    <property type="entry name" value="ACCD_DCysDesulf"/>
    <property type="match status" value="1"/>
</dbReference>